<reference evidence="1" key="2">
    <citation type="submission" date="2023-03" db="EMBL/GenBank/DDBJ databases">
        <authorList>
            <person name="Zajac M."/>
            <person name="Kwit R."/>
            <person name="Wasyl D."/>
        </authorList>
    </citation>
    <scope>NUCLEOTIDE SEQUENCE</scope>
    <source>
        <strain evidence="1">691B_2</strain>
    </source>
</reference>
<evidence type="ECO:0000313" key="1">
    <source>
        <dbReference type="EMBL" id="MDN3194047.1"/>
    </source>
</evidence>
<organism evidence="1 2">
    <name type="scientific">Enterococcus faecalis</name>
    <name type="common">Streptococcus faecalis</name>
    <dbReference type="NCBI Taxonomy" id="1351"/>
    <lineage>
        <taxon>Bacteria</taxon>
        <taxon>Bacillati</taxon>
        <taxon>Bacillota</taxon>
        <taxon>Bacilli</taxon>
        <taxon>Lactobacillales</taxon>
        <taxon>Enterococcaceae</taxon>
        <taxon>Enterococcus</taxon>
    </lineage>
</organism>
<dbReference type="Proteomes" id="UP001173174">
    <property type="component" value="Unassembled WGS sequence"/>
</dbReference>
<reference evidence="1" key="1">
    <citation type="journal article" date="2023" name="Pathogens">
        <title>Prevalence of Enterococcus spp. and the Whole-Genome Characteristics of Enterococcus faecium and Enterococcus faecalis Strains Isolated from Free-Living Birds in Poland.</title>
        <authorList>
            <person name="Kwit R."/>
            <person name="Zajac M."/>
            <person name="Smialowska-Weglinska A."/>
            <person name="Skarzynska M."/>
            <person name="Bomba A."/>
            <person name="Lalak A."/>
            <person name="Skrzypiec E."/>
            <person name="Wojdat D."/>
            <person name="Koza W."/>
            <person name="Mikos-Wojewoda E."/>
            <person name="Pasim P."/>
            <person name="Skora M."/>
            <person name="Polak M."/>
            <person name="Wiacek J."/>
            <person name="Wasyl D."/>
        </authorList>
    </citation>
    <scope>NUCLEOTIDE SEQUENCE</scope>
    <source>
        <strain evidence="1">691B_2</strain>
    </source>
</reference>
<proteinExistence type="predicted"/>
<sequence length="56" mass="6561">AWLEKEYLNELMPQTILTAEEWIARINAVTIPEIQEVAKRLELQAIFFLEGETEND</sequence>
<dbReference type="Gene3D" id="3.30.830.10">
    <property type="entry name" value="Metalloenzyme, LuxS/M16 peptidase-like"/>
    <property type="match status" value="1"/>
</dbReference>
<comment type="caution">
    <text evidence="1">The sequence shown here is derived from an EMBL/GenBank/DDBJ whole genome shotgun (WGS) entry which is preliminary data.</text>
</comment>
<accession>A0AAW7KJ20</accession>
<dbReference type="EMBL" id="JAREWH010000143">
    <property type="protein sequence ID" value="MDN3194047.1"/>
    <property type="molecule type" value="Genomic_DNA"/>
</dbReference>
<gene>
    <name evidence="1" type="ORF">P0E79_16415</name>
</gene>
<evidence type="ECO:0000313" key="2">
    <source>
        <dbReference type="Proteomes" id="UP001173174"/>
    </source>
</evidence>
<protein>
    <submittedName>
        <fullName evidence="1">Insulinase family protein</fullName>
    </submittedName>
</protein>
<name>A0AAW7KJ20_ENTFL</name>
<feature type="non-terminal residue" evidence="1">
    <location>
        <position position="1"/>
    </location>
</feature>
<dbReference type="AlphaFoldDB" id="A0AAW7KJ20"/>